<gene>
    <name evidence="7" type="ORF">TH66_05945</name>
</gene>
<feature type="transmembrane region" description="Helical" evidence="5">
    <location>
        <begin position="147"/>
        <end position="169"/>
    </location>
</feature>
<feature type="transmembrane region" description="Helical" evidence="5">
    <location>
        <begin position="94"/>
        <end position="112"/>
    </location>
</feature>
<keyword evidence="1 5" id="KW-1003">Cell membrane</keyword>
<name>A0A132N497_9ACTN</name>
<evidence type="ECO:0000256" key="3">
    <source>
        <dbReference type="ARBA" id="ARBA00022989"/>
    </source>
</evidence>
<dbReference type="GO" id="GO:0005576">
    <property type="term" value="C:extracellular region"/>
    <property type="evidence" value="ECO:0007669"/>
    <property type="project" value="TreeGrafter"/>
</dbReference>
<feature type="transmembrane region" description="Helical" evidence="5">
    <location>
        <begin position="190"/>
        <end position="209"/>
    </location>
</feature>
<dbReference type="Proteomes" id="UP000070659">
    <property type="component" value="Unassembled WGS sequence"/>
</dbReference>
<keyword evidence="3 5" id="KW-1133">Transmembrane helix</keyword>
<reference evidence="7 8" key="1">
    <citation type="submission" date="2015-02" db="EMBL/GenBank/DDBJ databases">
        <title>Physiological reanalysis, assessment of diazotrophy, and genome sequences of multiple isolates of Streptomyces thermoautotrophicus.</title>
        <authorList>
            <person name="MacKellar D.C."/>
            <person name="Lieber L."/>
            <person name="Norman J."/>
            <person name="Bolger A."/>
            <person name="Tobin C."/>
            <person name="Murray J.W."/>
            <person name="Prell J."/>
        </authorList>
    </citation>
    <scope>NUCLEOTIDE SEQUENCE [LARGE SCALE GENOMIC DNA]</scope>
    <source>
        <strain evidence="7 8">UBT1</strain>
    </source>
</reference>
<keyword evidence="4 5" id="KW-0472">Membrane</keyword>
<dbReference type="PANTHER" id="PTHR39344">
    <property type="entry name" value="UPF0182 PROTEIN SLL1060"/>
    <property type="match status" value="1"/>
</dbReference>
<feature type="transmembrane region" description="Helical" evidence="5">
    <location>
        <begin position="263"/>
        <end position="287"/>
    </location>
</feature>
<feature type="transmembrane region" description="Helical" evidence="5">
    <location>
        <begin position="45"/>
        <end position="67"/>
    </location>
</feature>
<dbReference type="EMBL" id="JYIJ01000014">
    <property type="protein sequence ID" value="KWX04857.1"/>
    <property type="molecule type" value="Genomic_DNA"/>
</dbReference>
<feature type="region of interest" description="Disordered" evidence="6">
    <location>
        <begin position="472"/>
        <end position="498"/>
    </location>
</feature>
<sequence length="937" mass="102892">MLVLLAAAVALLIVTGIVADFWTDLLWFRSVGFTRVFRTQLLTKAGLFVAFALPVAAILAANITIAYRVRPPFRPRRDTTTEELWRMFEARRRLVTTGVAAGVGLLVGWVAAGEWRVFLQWHHGVRFGVTDPQFGLDVAFYAFGYPWWRFLLGAAFTTVLLAMLVALATHHLAGGLRFEGRPRLTSAAQAHMSLLIGLFVLLKAVAYWLDRYGLAIGSDGVFPGWTGLKYTQANAVLPVKAIMASIAVICAGLFFVNVVRRSWLLPGIGIGLLLFSAVLIGGIYPVLVQQFYVRPAEADREARFIARNIAATRQAYGVQDARIQNYDAVTDVEPGQLRADADTTASVRLLDPSVVSSTYQQLQQVRGFYAFADLLDVDRYLIDGRHQDTVVAVRELNLSGLGQGQRTWVNQHLRYTHGFGFVAARGNTRNPDGKPTFVESDIPPQGKLGKYEPRIYFGEQSPEYSVVGAPPGAAPQEIDYPDDTSPTGQRNNTYRGTGGVPVGSLGRRLLFSLRFGEEKILLSSAINAESRILYIRHPRERVAKVAPWLTLDSNAYPAVVGGRIVWIIDGYTTTNGFPYSTRVTLDEATADSLTSPERQVITPREEINYIRNSVKATVDAYDGTVTLYAWDDTDPVLRTWTRAFPGTVKPRSAIPPELLAHLRYPEDLFKVQREILARYHVTDPQAFYGGQDFWRIPDDPTEGSGHRGRQPAFYLTLRMPDQPRPTFSLSTTFVPANRPNLAAFMAVDAEPGEDYGTIRVLQLPRTTAIPGPGQVQNNFNSDSRVAQIINLLRRGESDVVYGNLLTLPVGGGLLYVEPIYVKARSGTSYPLLQKVLVGFGDRIAFENTLQEALDAVFQGRAGTTTGEAPATPPGGQPASGDLNQALADARKALADAERARVAGDWAAYGEAQRRLAEAIERATAAQQGSQPSPAPTP</sequence>
<proteinExistence type="inferred from homology"/>
<evidence type="ECO:0000256" key="2">
    <source>
        <dbReference type="ARBA" id="ARBA00022692"/>
    </source>
</evidence>
<dbReference type="AlphaFoldDB" id="A0A132N497"/>
<comment type="subcellular location">
    <subcellularLocation>
        <location evidence="5">Cell membrane</location>
        <topology evidence="5">Multi-pass membrane protein</topology>
    </subcellularLocation>
</comment>
<dbReference type="PANTHER" id="PTHR39344:SF1">
    <property type="entry name" value="UPF0182 PROTEIN SLL1060"/>
    <property type="match status" value="1"/>
</dbReference>
<evidence type="ECO:0000313" key="7">
    <source>
        <dbReference type="EMBL" id="KWX04857.1"/>
    </source>
</evidence>
<dbReference type="PATRIC" id="fig|1469144.8.peg.4204"/>
<dbReference type="InterPro" id="IPR005372">
    <property type="entry name" value="UPF0182"/>
</dbReference>
<dbReference type="Pfam" id="PF03699">
    <property type="entry name" value="UPF0182"/>
    <property type="match status" value="1"/>
</dbReference>
<organism evidence="7 8">
    <name type="scientific">Carbonactinospora thermoautotrophica</name>
    <dbReference type="NCBI Taxonomy" id="1469144"/>
    <lineage>
        <taxon>Bacteria</taxon>
        <taxon>Bacillati</taxon>
        <taxon>Actinomycetota</taxon>
        <taxon>Actinomycetes</taxon>
        <taxon>Kitasatosporales</taxon>
        <taxon>Carbonactinosporaceae</taxon>
        <taxon>Carbonactinospora</taxon>
    </lineage>
</organism>
<comment type="caution">
    <text evidence="5">Lacks conserved residue(s) required for the propagation of feature annotation.</text>
</comment>
<comment type="caution">
    <text evidence="7">The sequence shown here is derived from an EMBL/GenBank/DDBJ whole genome shotgun (WGS) entry which is preliminary data.</text>
</comment>
<feature type="transmembrane region" description="Helical" evidence="5">
    <location>
        <begin position="235"/>
        <end position="256"/>
    </location>
</feature>
<dbReference type="GO" id="GO:0005886">
    <property type="term" value="C:plasma membrane"/>
    <property type="evidence" value="ECO:0007669"/>
    <property type="project" value="UniProtKB-SubCell"/>
</dbReference>
<evidence type="ECO:0000256" key="5">
    <source>
        <dbReference type="HAMAP-Rule" id="MF_01600"/>
    </source>
</evidence>
<evidence type="ECO:0000256" key="1">
    <source>
        <dbReference type="ARBA" id="ARBA00022475"/>
    </source>
</evidence>
<feature type="compositionally biased region" description="Polar residues" evidence="6">
    <location>
        <begin position="484"/>
        <end position="495"/>
    </location>
</feature>
<comment type="similarity">
    <text evidence="5">Belongs to the UPF0182 family.</text>
</comment>
<evidence type="ECO:0000313" key="8">
    <source>
        <dbReference type="Proteomes" id="UP000070659"/>
    </source>
</evidence>
<accession>A0A132N497</accession>
<feature type="region of interest" description="Disordered" evidence="6">
    <location>
        <begin position="863"/>
        <end position="882"/>
    </location>
</feature>
<evidence type="ECO:0000256" key="4">
    <source>
        <dbReference type="ARBA" id="ARBA00023136"/>
    </source>
</evidence>
<evidence type="ECO:0000256" key="6">
    <source>
        <dbReference type="SAM" id="MobiDB-lite"/>
    </source>
</evidence>
<dbReference type="HAMAP" id="MF_01600">
    <property type="entry name" value="UPF0182"/>
    <property type="match status" value="1"/>
</dbReference>
<keyword evidence="2 5" id="KW-0812">Transmembrane</keyword>
<protein>
    <recommendedName>
        <fullName evidence="5">UPF0182 protein TH66_05945</fullName>
    </recommendedName>
</protein>